<evidence type="ECO:0000313" key="1">
    <source>
        <dbReference type="EMBL" id="KAH7918759.1"/>
    </source>
</evidence>
<comment type="caution">
    <text evidence="1">The sequence shown here is derived from an EMBL/GenBank/DDBJ whole genome shotgun (WGS) entry which is preliminary data.</text>
</comment>
<reference evidence="1" key="1">
    <citation type="journal article" date="2021" name="New Phytol.">
        <title>Evolutionary innovations through gain and loss of genes in the ectomycorrhizal Boletales.</title>
        <authorList>
            <person name="Wu G."/>
            <person name="Miyauchi S."/>
            <person name="Morin E."/>
            <person name="Kuo A."/>
            <person name="Drula E."/>
            <person name="Varga T."/>
            <person name="Kohler A."/>
            <person name="Feng B."/>
            <person name="Cao Y."/>
            <person name="Lipzen A."/>
            <person name="Daum C."/>
            <person name="Hundley H."/>
            <person name="Pangilinan J."/>
            <person name="Johnson J."/>
            <person name="Barry K."/>
            <person name="LaButti K."/>
            <person name="Ng V."/>
            <person name="Ahrendt S."/>
            <person name="Min B."/>
            <person name="Choi I.G."/>
            <person name="Park H."/>
            <person name="Plett J.M."/>
            <person name="Magnuson J."/>
            <person name="Spatafora J.W."/>
            <person name="Nagy L.G."/>
            <person name="Henrissat B."/>
            <person name="Grigoriev I.V."/>
            <person name="Yang Z.L."/>
            <person name="Xu J."/>
            <person name="Martin F.M."/>
        </authorList>
    </citation>
    <scope>NUCLEOTIDE SEQUENCE</scope>
    <source>
        <strain evidence="1">KUC20120723A-06</strain>
    </source>
</reference>
<name>A0ACB8B041_9AGAM</name>
<sequence length="215" mass="23414">MLDGGIGGVQKGAEENRNGIYGTADIIAMNGWQTMFLENKYQNAKDYKYSYLLLAEEGIHRDQQLGDPIQIHSVEDPPAASLIQSPVPISIAGPETSVDSEIANEKAISANAVEAYAKELLQLHVVLFRTPSREPSPALSQPGEDLSPVPVSPLTTALIPYIPRVNPKAPQLMLDSDGTHNRDWSGSLVVRSGMATLDYNQGFQWGEIRGALLYQ</sequence>
<dbReference type="EMBL" id="MU266738">
    <property type="protein sequence ID" value="KAH7918759.1"/>
    <property type="molecule type" value="Genomic_DNA"/>
</dbReference>
<organism evidence="1 2">
    <name type="scientific">Leucogyrophana mollusca</name>
    <dbReference type="NCBI Taxonomy" id="85980"/>
    <lineage>
        <taxon>Eukaryota</taxon>
        <taxon>Fungi</taxon>
        <taxon>Dikarya</taxon>
        <taxon>Basidiomycota</taxon>
        <taxon>Agaricomycotina</taxon>
        <taxon>Agaricomycetes</taxon>
        <taxon>Agaricomycetidae</taxon>
        <taxon>Boletales</taxon>
        <taxon>Boletales incertae sedis</taxon>
        <taxon>Leucogyrophana</taxon>
    </lineage>
</organism>
<keyword evidence="2" id="KW-1185">Reference proteome</keyword>
<proteinExistence type="predicted"/>
<protein>
    <submittedName>
        <fullName evidence="1">Uncharacterized protein</fullName>
    </submittedName>
</protein>
<dbReference type="Proteomes" id="UP000790709">
    <property type="component" value="Unassembled WGS sequence"/>
</dbReference>
<evidence type="ECO:0000313" key="2">
    <source>
        <dbReference type="Proteomes" id="UP000790709"/>
    </source>
</evidence>
<gene>
    <name evidence="1" type="ORF">BV22DRAFT_1051525</name>
</gene>
<accession>A0ACB8B041</accession>